<dbReference type="Proteomes" id="UP001174909">
    <property type="component" value="Unassembled WGS sequence"/>
</dbReference>
<proteinExistence type="predicted"/>
<reference evidence="1" key="1">
    <citation type="submission" date="2023-03" db="EMBL/GenBank/DDBJ databases">
        <authorList>
            <person name="Steffen K."/>
            <person name="Cardenas P."/>
        </authorList>
    </citation>
    <scope>NUCLEOTIDE SEQUENCE</scope>
</reference>
<name>A0AA35T9U9_GEOBA</name>
<feature type="non-terminal residue" evidence="1">
    <location>
        <position position="57"/>
    </location>
</feature>
<protein>
    <submittedName>
        <fullName evidence="1">Uncharacterized protein</fullName>
    </submittedName>
</protein>
<evidence type="ECO:0000313" key="1">
    <source>
        <dbReference type="EMBL" id="CAI8044345.1"/>
    </source>
</evidence>
<keyword evidence="2" id="KW-1185">Reference proteome</keyword>
<accession>A0AA35T9U9</accession>
<dbReference type="EMBL" id="CASHTH010003387">
    <property type="protein sequence ID" value="CAI8044345.1"/>
    <property type="molecule type" value="Genomic_DNA"/>
</dbReference>
<evidence type="ECO:0000313" key="2">
    <source>
        <dbReference type="Proteomes" id="UP001174909"/>
    </source>
</evidence>
<organism evidence="1 2">
    <name type="scientific">Geodia barretti</name>
    <name type="common">Barrett's horny sponge</name>
    <dbReference type="NCBI Taxonomy" id="519541"/>
    <lineage>
        <taxon>Eukaryota</taxon>
        <taxon>Metazoa</taxon>
        <taxon>Porifera</taxon>
        <taxon>Demospongiae</taxon>
        <taxon>Heteroscleromorpha</taxon>
        <taxon>Tetractinellida</taxon>
        <taxon>Astrophorina</taxon>
        <taxon>Geodiidae</taxon>
        <taxon>Geodia</taxon>
    </lineage>
</organism>
<comment type="caution">
    <text evidence="1">The sequence shown here is derived from an EMBL/GenBank/DDBJ whole genome shotgun (WGS) entry which is preliminary data.</text>
</comment>
<sequence length="57" mass="6510">MALYEILSQMTVFDNVSICFVGDIFHFQNILVLSSTSQISKYERNVGIFYGIQMSLP</sequence>
<gene>
    <name evidence="1" type="ORF">GBAR_LOCUS24600</name>
</gene>
<dbReference type="AlphaFoldDB" id="A0AA35T9U9"/>